<evidence type="ECO:0000256" key="1">
    <source>
        <dbReference type="SAM" id="MobiDB-lite"/>
    </source>
</evidence>
<feature type="compositionally biased region" description="Low complexity" evidence="1">
    <location>
        <begin position="65"/>
        <end position="77"/>
    </location>
</feature>
<reference evidence="2 3" key="1">
    <citation type="submission" date="2024-02" db="EMBL/GenBank/DDBJ databases">
        <title>De novo assembly and annotation of 12 fungi associated with fruit tree decline syndrome in Ontario, Canada.</title>
        <authorList>
            <person name="Sulman M."/>
            <person name="Ellouze W."/>
            <person name="Ilyukhin E."/>
        </authorList>
    </citation>
    <scope>NUCLEOTIDE SEQUENCE [LARGE SCALE GENOMIC DNA]</scope>
    <source>
        <strain evidence="2 3">M97-236</strain>
    </source>
</reference>
<evidence type="ECO:0008006" key="4">
    <source>
        <dbReference type="Google" id="ProtNLM"/>
    </source>
</evidence>
<comment type="caution">
    <text evidence="2">The sequence shown here is derived from an EMBL/GenBank/DDBJ whole genome shotgun (WGS) entry which is preliminary data.</text>
</comment>
<evidence type="ECO:0000313" key="2">
    <source>
        <dbReference type="EMBL" id="KAL1597580.1"/>
    </source>
</evidence>
<keyword evidence="3" id="KW-1185">Reference proteome</keyword>
<accession>A0ABR3QZI8</accession>
<sequence>MTRYGGRRSRYEDYDQPYNPLPRPRGGSAVPTSLKEEARGCRSFPIVVEDDDNSDCYEVPPPAPQTSQSRSARRSTPLSEQAQVRFNFNDVEQAVPWSTKPDNGLCYQARSFADSADDELLTYLERRLISRNFLVEIDQFLRGHPEIAESPEGRETILQLNTLSPLEAYKYFLRGYTRPARYLDGIVKSEYFTLPANYPYQPLRTKVDPELVDFFDGFEYRHDIIDRIDRVVRDGICELSLGRPLPSGHRRLICYALWGNPSDAYKWYEYSLQEEYLPHRYLPEHVVLGHIPKLAGEDVPQPRSLNISRRHMQVRYRMARANDEGIGVDIVDLIMDEIPSQRPARRLYVRHNQHTRAVPNPFAFNAAQSRSSRRRRARKAQGDHLPVTLRTQAAELRSARTNLERAYSQEHNIQSLSSRSTSITFEFPHAIAARAKAERRYVNCLIRYLRGTNQMGTVEATEMRRNFTRQKMRAAGVSNGAYLLGMYPQELK</sequence>
<protein>
    <recommendedName>
        <fullName evidence="4">FHA domain-containing protein</fullName>
    </recommendedName>
</protein>
<name>A0ABR3QZI8_9PLEO</name>
<dbReference type="Proteomes" id="UP001521222">
    <property type="component" value="Unassembled WGS sequence"/>
</dbReference>
<gene>
    <name evidence="2" type="ORF">SLS59_007277</name>
</gene>
<feature type="region of interest" description="Disordered" evidence="1">
    <location>
        <begin position="1"/>
        <end position="37"/>
    </location>
</feature>
<organism evidence="2 3">
    <name type="scientific">Nothophoma quercina</name>
    <dbReference type="NCBI Taxonomy" id="749835"/>
    <lineage>
        <taxon>Eukaryota</taxon>
        <taxon>Fungi</taxon>
        <taxon>Dikarya</taxon>
        <taxon>Ascomycota</taxon>
        <taxon>Pezizomycotina</taxon>
        <taxon>Dothideomycetes</taxon>
        <taxon>Pleosporomycetidae</taxon>
        <taxon>Pleosporales</taxon>
        <taxon>Pleosporineae</taxon>
        <taxon>Didymellaceae</taxon>
        <taxon>Nothophoma</taxon>
    </lineage>
</organism>
<dbReference type="EMBL" id="JAKIXB020000025">
    <property type="protein sequence ID" value="KAL1597580.1"/>
    <property type="molecule type" value="Genomic_DNA"/>
</dbReference>
<proteinExistence type="predicted"/>
<feature type="region of interest" description="Disordered" evidence="1">
    <location>
        <begin position="52"/>
        <end position="79"/>
    </location>
</feature>
<evidence type="ECO:0000313" key="3">
    <source>
        <dbReference type="Proteomes" id="UP001521222"/>
    </source>
</evidence>